<dbReference type="SUPFAM" id="SSF50494">
    <property type="entry name" value="Trypsin-like serine proteases"/>
    <property type="match status" value="2"/>
</dbReference>
<organism evidence="3 4">
    <name type="scientific">Orchesella cincta</name>
    <name type="common">Springtail</name>
    <name type="synonym">Podura cincta</name>
    <dbReference type="NCBI Taxonomy" id="48709"/>
    <lineage>
        <taxon>Eukaryota</taxon>
        <taxon>Metazoa</taxon>
        <taxon>Ecdysozoa</taxon>
        <taxon>Arthropoda</taxon>
        <taxon>Hexapoda</taxon>
        <taxon>Collembola</taxon>
        <taxon>Entomobryomorpha</taxon>
        <taxon>Entomobryoidea</taxon>
        <taxon>Orchesellidae</taxon>
        <taxon>Orchesellinae</taxon>
        <taxon>Orchesella</taxon>
    </lineage>
</organism>
<dbReference type="InterPro" id="IPR001254">
    <property type="entry name" value="Trypsin_dom"/>
</dbReference>
<dbReference type="PROSITE" id="PS00134">
    <property type="entry name" value="TRYPSIN_HIS"/>
    <property type="match status" value="2"/>
</dbReference>
<dbReference type="InterPro" id="IPR018114">
    <property type="entry name" value="TRYPSIN_HIS"/>
</dbReference>
<dbReference type="SMART" id="SM00020">
    <property type="entry name" value="Tryp_SPc"/>
    <property type="match status" value="1"/>
</dbReference>
<evidence type="ECO:0000256" key="1">
    <source>
        <dbReference type="ARBA" id="ARBA00023157"/>
    </source>
</evidence>
<dbReference type="GO" id="GO:0004252">
    <property type="term" value="F:serine-type endopeptidase activity"/>
    <property type="evidence" value="ECO:0007669"/>
    <property type="project" value="InterPro"/>
</dbReference>
<dbReference type="AlphaFoldDB" id="A0A1D2M7H0"/>
<evidence type="ECO:0000313" key="3">
    <source>
        <dbReference type="EMBL" id="ODM88871.1"/>
    </source>
</evidence>
<keyword evidence="4" id="KW-1185">Reference proteome</keyword>
<dbReference type="GO" id="GO:0006508">
    <property type="term" value="P:proteolysis"/>
    <property type="evidence" value="ECO:0007669"/>
    <property type="project" value="InterPro"/>
</dbReference>
<protein>
    <submittedName>
        <fullName evidence="3">Trypsin epsilon</fullName>
    </submittedName>
</protein>
<dbReference type="InterPro" id="IPR043504">
    <property type="entry name" value="Peptidase_S1_PA_chymotrypsin"/>
</dbReference>
<keyword evidence="1" id="KW-1015">Disulfide bond</keyword>
<dbReference type="CDD" id="cd00190">
    <property type="entry name" value="Tryp_SPc"/>
    <property type="match status" value="1"/>
</dbReference>
<accession>A0A1D2M7H0</accession>
<dbReference type="EMBL" id="LJIJ01003100">
    <property type="protein sequence ID" value="ODM88871.1"/>
    <property type="molecule type" value="Genomic_DNA"/>
</dbReference>
<dbReference type="InterPro" id="IPR009003">
    <property type="entry name" value="Peptidase_S1_PA"/>
</dbReference>
<dbReference type="Proteomes" id="UP000094527">
    <property type="component" value="Unassembled WGS sequence"/>
</dbReference>
<dbReference type="Pfam" id="PF00089">
    <property type="entry name" value="Trypsin"/>
    <property type="match status" value="2"/>
</dbReference>
<dbReference type="PANTHER" id="PTHR24250:SF27">
    <property type="entry name" value="ELASTASE 2 LIKE"/>
    <property type="match status" value="1"/>
</dbReference>
<dbReference type="STRING" id="48709.A0A1D2M7H0"/>
<dbReference type="Gene3D" id="2.40.10.10">
    <property type="entry name" value="Trypsin-like serine proteases"/>
    <property type="match status" value="2"/>
</dbReference>
<evidence type="ECO:0000313" key="4">
    <source>
        <dbReference type="Proteomes" id="UP000094527"/>
    </source>
</evidence>
<dbReference type="PRINTS" id="PR00722">
    <property type="entry name" value="CHYMOTRYPSIN"/>
</dbReference>
<gene>
    <name evidence="3" type="ORF">Ocin01_17811</name>
</gene>
<comment type="caution">
    <text evidence="3">The sequence shown here is derived from an EMBL/GenBank/DDBJ whole genome shotgun (WGS) entry which is preliminary data.</text>
</comment>
<proteinExistence type="predicted"/>
<dbReference type="OrthoDB" id="6331753at2759"/>
<feature type="domain" description="Peptidase S1" evidence="2">
    <location>
        <begin position="126"/>
        <end position="399"/>
    </location>
</feature>
<dbReference type="PANTHER" id="PTHR24250">
    <property type="entry name" value="CHYMOTRYPSIN-RELATED"/>
    <property type="match status" value="1"/>
</dbReference>
<reference evidence="3 4" key="1">
    <citation type="journal article" date="2016" name="Genome Biol. Evol.">
        <title>Gene Family Evolution Reflects Adaptation to Soil Environmental Stressors in the Genome of the Collembolan Orchesella cincta.</title>
        <authorList>
            <person name="Faddeeva-Vakhrusheva A."/>
            <person name="Derks M.F."/>
            <person name="Anvar S.Y."/>
            <person name="Agamennone V."/>
            <person name="Suring W."/>
            <person name="Smit S."/>
            <person name="van Straalen N.M."/>
            <person name="Roelofs D."/>
        </authorList>
    </citation>
    <scope>NUCLEOTIDE SEQUENCE [LARGE SCALE GENOMIC DNA]</scope>
    <source>
        <tissue evidence="3">Mixed pool</tissue>
    </source>
</reference>
<sequence length="550" mass="60463">MATTISAANPLCDFAYDGDQCPYGMNELYRVVTDGRVTQRGCCSPRAGDKEKMEIKAVAEGCSTSTCIPKYMKNACATLPNYTVNNTQLTWEQVYEEDCAVYDPDGQPFEGHLGYCCHPDSLEGALVSTFGAEVNEFPHQAAVSVDGGVCGGTIYNKRYVITAAHCVVNPATRRLTPINQGKGYKITIGRNMWSNGGPQNVFGVENVTVHEGYSKKLGSKELKKIKEEGLKEDMLRTYNDIALLRLNRDIEFGPNVKALRLADKDFNPLKFAKTAMIVGWGTTESGRVVGHLQKANFQIRTDQRCFQLKNYQRFWELKDKLLCLGGIVDGQWSPGTGSGDSGGPAICRGDKKGTPVLCGITSFSIGGIECIKNQNENSCYPSVFAEVGNFKSWVEEKIPEKQSKLNKETELMNQPVYGVPTSAPHQVQVTSSTGKSCGGTLIKPDVVITAAHCVMYDDSSLQRGIKVKTSQGQTFELSGSPALLTGFRKIPKPRIPAEREKPKRVIMPDNFYANDMAILLLKGKVQGVNFPRLPERNEKPRGPILELARQ</sequence>
<dbReference type="PROSITE" id="PS50240">
    <property type="entry name" value="TRYPSIN_DOM"/>
    <property type="match status" value="1"/>
</dbReference>
<dbReference type="InterPro" id="IPR001314">
    <property type="entry name" value="Peptidase_S1A"/>
</dbReference>
<evidence type="ECO:0000259" key="2">
    <source>
        <dbReference type="PROSITE" id="PS50240"/>
    </source>
</evidence>
<name>A0A1D2M7H0_ORCCI</name>